<protein>
    <submittedName>
        <fullName evidence="1">Uncharacterized protein</fullName>
    </submittedName>
</protein>
<name>A0AAV7YYG1_9EUKA</name>
<dbReference type="Proteomes" id="UP001146793">
    <property type="component" value="Unassembled WGS sequence"/>
</dbReference>
<comment type="caution">
    <text evidence="1">The sequence shown here is derived from an EMBL/GenBank/DDBJ whole genome shotgun (WGS) entry which is preliminary data.</text>
</comment>
<evidence type="ECO:0000313" key="1">
    <source>
        <dbReference type="EMBL" id="KAJ3434858.1"/>
    </source>
</evidence>
<dbReference type="EMBL" id="JANTQA010000042">
    <property type="protein sequence ID" value="KAJ3434858.1"/>
    <property type="molecule type" value="Genomic_DNA"/>
</dbReference>
<sequence>MGKTETKEKIKSKKQSSRIRTNFEIDLVSSKNEKNHKKNKKSYYQDLNFQKQEHNNLLTKNLENKQKEIKSSSLLKTNNLRIIEKEKNENKTS</sequence>
<organism evidence="1 2">
    <name type="scientific">Anaeramoeba flamelloides</name>
    <dbReference type="NCBI Taxonomy" id="1746091"/>
    <lineage>
        <taxon>Eukaryota</taxon>
        <taxon>Metamonada</taxon>
        <taxon>Anaeramoebidae</taxon>
        <taxon>Anaeramoeba</taxon>
    </lineage>
</organism>
<gene>
    <name evidence="1" type="ORF">M0812_01982</name>
</gene>
<dbReference type="AlphaFoldDB" id="A0AAV7YYG1"/>
<accession>A0AAV7YYG1</accession>
<reference evidence="1" key="1">
    <citation type="submission" date="2022-08" db="EMBL/GenBank/DDBJ databases">
        <title>Novel sulphate-reducing endosymbionts in the free-living metamonad Anaeramoeba.</title>
        <authorList>
            <person name="Jerlstrom-Hultqvist J."/>
            <person name="Cepicka I."/>
            <person name="Gallot-Lavallee L."/>
            <person name="Salas-Leiva D."/>
            <person name="Curtis B.A."/>
            <person name="Zahonova K."/>
            <person name="Pipaliya S."/>
            <person name="Dacks J."/>
            <person name="Roger A.J."/>
        </authorList>
    </citation>
    <scope>NUCLEOTIDE SEQUENCE</scope>
    <source>
        <strain evidence="1">Busselton2</strain>
    </source>
</reference>
<proteinExistence type="predicted"/>
<evidence type="ECO:0000313" key="2">
    <source>
        <dbReference type="Proteomes" id="UP001146793"/>
    </source>
</evidence>